<comment type="caution">
    <text evidence="1">The sequence shown here is derived from an EMBL/GenBank/DDBJ whole genome shotgun (WGS) entry which is preliminary data.</text>
</comment>
<protein>
    <submittedName>
        <fullName evidence="1">Cyclin-like F-box domain containing protein</fullName>
    </submittedName>
</protein>
<reference evidence="1 2" key="1">
    <citation type="submission" date="2019-07" db="EMBL/GenBank/DDBJ databases">
        <title>Rhodotorula toruloides NBRC10032 genome sequencing.</title>
        <authorList>
            <person name="Shida Y."/>
            <person name="Takaku H."/>
            <person name="Ogasawara W."/>
            <person name="Mori K."/>
        </authorList>
    </citation>
    <scope>NUCLEOTIDE SEQUENCE [LARGE SCALE GENOMIC DNA]</scope>
    <source>
        <strain evidence="1 2">NBRC10032</strain>
    </source>
</reference>
<dbReference type="OrthoDB" id="3248205at2759"/>
<evidence type="ECO:0000313" key="2">
    <source>
        <dbReference type="Proteomes" id="UP000321518"/>
    </source>
</evidence>
<gene>
    <name evidence="1" type="ORF">Rt10032_c07g3330</name>
</gene>
<accession>A0A511KG15</accession>
<dbReference type="Proteomes" id="UP000321518">
    <property type="component" value="Unassembled WGS sequence"/>
</dbReference>
<name>A0A511KG15_RHOTO</name>
<organism evidence="1 2">
    <name type="scientific">Rhodotorula toruloides</name>
    <name type="common">Yeast</name>
    <name type="synonym">Rhodosporidium toruloides</name>
    <dbReference type="NCBI Taxonomy" id="5286"/>
    <lineage>
        <taxon>Eukaryota</taxon>
        <taxon>Fungi</taxon>
        <taxon>Dikarya</taxon>
        <taxon>Basidiomycota</taxon>
        <taxon>Pucciniomycotina</taxon>
        <taxon>Microbotryomycetes</taxon>
        <taxon>Sporidiobolales</taxon>
        <taxon>Sporidiobolaceae</taxon>
        <taxon>Rhodotorula</taxon>
    </lineage>
</organism>
<sequence>MKTQSKPDYAGVCASVSSKLTENTSSCNSWTWYDAARLVDQPVRLTDAIWESISDRVVAAVDTSRRERLVSAAEKQLRERQADVEQLYTALRHCQGCDYPAFPDFALLPYVKPLSVRDDAQSPDGLNNGLNNVLKSEIAADVSEAKLIVKRGFASSLAHAYESQGVAMDGMLAAKLKALPPTRVAADVKLTTEFGDSALSLVAQCWAPNQALNFEAYKDSAVDLEADVDALRRRFTSLVVEHFTLVHEVLQETSLPNLVGSIDTLDKSDWRLDCRDCKSSPSTWYTRGWTGFKNMTWSNFVRLALPSALSLSPNHASRVPAAAHISRDHKLDASPDMRIFRKGQSQPQTASTSSPP</sequence>
<proteinExistence type="predicted"/>
<dbReference type="EMBL" id="BJWK01000007">
    <property type="protein sequence ID" value="GEM09313.1"/>
    <property type="molecule type" value="Genomic_DNA"/>
</dbReference>
<evidence type="ECO:0000313" key="1">
    <source>
        <dbReference type="EMBL" id="GEM09313.1"/>
    </source>
</evidence>
<dbReference type="AlphaFoldDB" id="A0A511KG15"/>